<sequence length="339" mass="37779">MKAVVYDAWGPPQEALDLDQRFPRAFIEKDSDNVLVKVMAASVSYRDFREVRGDFKSVKSRAMPRILGTEVSGIVEAVGERCWKFRPGDSVIGIVPDGAMAEYVSAPEMHFVRKPKNMSHLHAAAFPMCGLLAFQCLYKYGDLKEGEKVLILNASGGVGSLAVQMAKYKKATVYATASKHVEMVESLGADEVLDYSKCNWWEQLRGYNFDLVLDFGVGYSAWKHSEMVLNPSGGRFVTIVPDTVDGPVEFFNYMVGIPMRSFFAGKRYTYVDGVDLSNYDHFIYISKIVQSGKLRPVLDPDSPFEFTPRGMRAMVDKLATKHTRGKLIINVACSTGQSV</sequence>
<evidence type="ECO:0000313" key="3">
    <source>
        <dbReference type="EMBL" id="GBG28862.1"/>
    </source>
</evidence>
<dbReference type="SUPFAM" id="SSF51735">
    <property type="entry name" value="NAD(P)-binding Rossmann-fold domains"/>
    <property type="match status" value="1"/>
</dbReference>
<dbReference type="InterPro" id="IPR002364">
    <property type="entry name" value="Quin_OxRdtase/zeta-crystal_CS"/>
</dbReference>
<keyword evidence="1" id="KW-0560">Oxidoreductase</keyword>
<dbReference type="PROSITE" id="PS01162">
    <property type="entry name" value="QOR_ZETA_CRYSTAL"/>
    <property type="match status" value="1"/>
</dbReference>
<dbReference type="Pfam" id="PF13602">
    <property type="entry name" value="ADH_zinc_N_2"/>
    <property type="match status" value="1"/>
</dbReference>
<dbReference type="PANTHER" id="PTHR11695:SF294">
    <property type="entry name" value="RETICULON-4-INTERACTING PROTEIN 1, MITOCHONDRIAL"/>
    <property type="match status" value="1"/>
</dbReference>
<dbReference type="AlphaFoldDB" id="A0A2R5GD03"/>
<feature type="domain" description="Enoyl reductase (ER)" evidence="2">
    <location>
        <begin position="14"/>
        <end position="329"/>
    </location>
</feature>
<dbReference type="InterPro" id="IPR020843">
    <property type="entry name" value="ER"/>
</dbReference>
<dbReference type="InterPro" id="IPR011032">
    <property type="entry name" value="GroES-like_sf"/>
</dbReference>
<dbReference type="InterPro" id="IPR013154">
    <property type="entry name" value="ADH-like_N"/>
</dbReference>
<dbReference type="SMART" id="SM00829">
    <property type="entry name" value="PKS_ER"/>
    <property type="match status" value="1"/>
</dbReference>
<dbReference type="InterPro" id="IPR050700">
    <property type="entry name" value="YIM1/Zinc_Alcohol_DH_Fams"/>
</dbReference>
<dbReference type="Gene3D" id="3.40.50.720">
    <property type="entry name" value="NAD(P)-binding Rossmann-like Domain"/>
    <property type="match status" value="1"/>
</dbReference>
<reference evidence="3 4" key="1">
    <citation type="submission" date="2017-12" db="EMBL/GenBank/DDBJ databases">
        <title>Sequencing, de novo assembly and annotation of complete genome of a new Thraustochytrid species, strain FCC1311.</title>
        <authorList>
            <person name="Sedici K."/>
            <person name="Godart F."/>
            <person name="Aiese Cigliano R."/>
            <person name="Sanseverino W."/>
            <person name="Barakat M."/>
            <person name="Ortet P."/>
            <person name="Marechal E."/>
            <person name="Cagnac O."/>
            <person name="Amato A."/>
        </authorList>
    </citation>
    <scope>NUCLEOTIDE SEQUENCE [LARGE SCALE GENOMIC DNA]</scope>
</reference>
<accession>A0A2R5GD03</accession>
<evidence type="ECO:0000313" key="4">
    <source>
        <dbReference type="Proteomes" id="UP000241890"/>
    </source>
</evidence>
<proteinExistence type="predicted"/>
<name>A0A2R5GD03_9STRA</name>
<dbReference type="CDD" id="cd08267">
    <property type="entry name" value="MDR1"/>
    <property type="match status" value="1"/>
</dbReference>
<dbReference type="InParanoid" id="A0A2R5GD03"/>
<dbReference type="PANTHER" id="PTHR11695">
    <property type="entry name" value="ALCOHOL DEHYDROGENASE RELATED"/>
    <property type="match status" value="1"/>
</dbReference>
<dbReference type="InterPro" id="IPR036291">
    <property type="entry name" value="NAD(P)-bd_dom_sf"/>
</dbReference>
<dbReference type="Pfam" id="PF08240">
    <property type="entry name" value="ADH_N"/>
    <property type="match status" value="1"/>
</dbReference>
<evidence type="ECO:0000256" key="1">
    <source>
        <dbReference type="ARBA" id="ARBA00023002"/>
    </source>
</evidence>
<comment type="caution">
    <text evidence="3">The sequence shown here is derived from an EMBL/GenBank/DDBJ whole genome shotgun (WGS) entry which is preliminary data.</text>
</comment>
<dbReference type="EMBL" id="BEYU01000049">
    <property type="protein sequence ID" value="GBG28862.1"/>
    <property type="molecule type" value="Genomic_DNA"/>
</dbReference>
<keyword evidence="4" id="KW-1185">Reference proteome</keyword>
<gene>
    <name evidence="3" type="ORF">FCC1311_050832</name>
</gene>
<dbReference type="Gene3D" id="3.90.180.10">
    <property type="entry name" value="Medium-chain alcohol dehydrogenases, catalytic domain"/>
    <property type="match status" value="1"/>
</dbReference>
<evidence type="ECO:0000259" key="2">
    <source>
        <dbReference type="SMART" id="SM00829"/>
    </source>
</evidence>
<dbReference type="GO" id="GO:0016491">
    <property type="term" value="F:oxidoreductase activity"/>
    <property type="evidence" value="ECO:0007669"/>
    <property type="project" value="UniProtKB-KW"/>
</dbReference>
<dbReference type="OrthoDB" id="201656at2759"/>
<dbReference type="SUPFAM" id="SSF50129">
    <property type="entry name" value="GroES-like"/>
    <property type="match status" value="1"/>
</dbReference>
<protein>
    <submittedName>
        <fullName evidence="3">Alcohol dehydrogenase 1</fullName>
    </submittedName>
</protein>
<dbReference type="GO" id="GO:0008270">
    <property type="term" value="F:zinc ion binding"/>
    <property type="evidence" value="ECO:0007669"/>
    <property type="project" value="InterPro"/>
</dbReference>
<dbReference type="Proteomes" id="UP000241890">
    <property type="component" value="Unassembled WGS sequence"/>
</dbReference>
<organism evidence="3 4">
    <name type="scientific">Hondaea fermentalgiana</name>
    <dbReference type="NCBI Taxonomy" id="2315210"/>
    <lineage>
        <taxon>Eukaryota</taxon>
        <taxon>Sar</taxon>
        <taxon>Stramenopiles</taxon>
        <taxon>Bigyra</taxon>
        <taxon>Labyrinthulomycetes</taxon>
        <taxon>Thraustochytrida</taxon>
        <taxon>Thraustochytriidae</taxon>
        <taxon>Hondaea</taxon>
    </lineage>
</organism>